<sequence length="261" mass="28199">MKILVPVKQIASLDDQFELRDDGRDVDDDYFEKDLNEFDHFSVEEALLIKEAAGDAVEVVVAIVGDDDADDALRTALAKGADRGIRVWDDSLADADGIAVARVLAKLVEREKPDMVFTGAQSSDFGSATTGMALAGLLGWPHAAVVSHLDYKPGSATAGLRRELEGGLEEVMTIRCPAVLSIQLGINQPRYASLRGIKQAKQKPVDELSLDDLGLGDDDVRPASNVRRMYVPERGKAELITGTAAEQAARLAEIIKEIRGM</sequence>
<dbReference type="GO" id="GO:0009055">
    <property type="term" value="F:electron transfer activity"/>
    <property type="evidence" value="ECO:0007669"/>
    <property type="project" value="InterPro"/>
</dbReference>
<dbReference type="RefSeq" id="WP_074966980.1">
    <property type="nucleotide sequence ID" value="NZ_CBCRYP010000014.1"/>
</dbReference>
<reference evidence="6 7" key="1">
    <citation type="submission" date="2016-10" db="EMBL/GenBank/DDBJ databases">
        <authorList>
            <person name="de Groot N.N."/>
        </authorList>
    </citation>
    <scope>NUCLEOTIDE SEQUENCE [LARGE SCALE GENOMIC DNA]</scope>
    <source>
        <strain evidence="6 7">DSM 8537</strain>
    </source>
</reference>
<dbReference type="InterPro" id="IPR014730">
    <property type="entry name" value="ETF_a/b_N"/>
</dbReference>
<evidence type="ECO:0000256" key="3">
    <source>
        <dbReference type="ARBA" id="ARBA00022448"/>
    </source>
</evidence>
<dbReference type="InterPro" id="IPR033948">
    <property type="entry name" value="ETF_beta_N"/>
</dbReference>
<dbReference type="PANTHER" id="PTHR21294">
    <property type="entry name" value="ELECTRON TRANSFER FLAVOPROTEIN BETA-SUBUNIT"/>
    <property type="match status" value="1"/>
</dbReference>
<evidence type="ECO:0000313" key="6">
    <source>
        <dbReference type="EMBL" id="SFH40131.1"/>
    </source>
</evidence>
<dbReference type="Pfam" id="PF01012">
    <property type="entry name" value="ETF"/>
    <property type="match status" value="1"/>
</dbReference>
<dbReference type="SUPFAM" id="SSF52402">
    <property type="entry name" value="Adenine nucleotide alpha hydrolases-like"/>
    <property type="match status" value="1"/>
</dbReference>
<keyword evidence="3" id="KW-0813">Transport</keyword>
<dbReference type="CDD" id="cd01714">
    <property type="entry name" value="ETF_beta"/>
    <property type="match status" value="1"/>
</dbReference>
<protein>
    <recommendedName>
        <fullName evidence="2">Electron transfer flavoprotein subunit beta</fullName>
    </recommendedName>
</protein>
<evidence type="ECO:0000313" key="7">
    <source>
        <dbReference type="Proteomes" id="UP000183635"/>
    </source>
</evidence>
<dbReference type="PIRSF" id="PIRSF000090">
    <property type="entry name" value="Beta-ETF"/>
    <property type="match status" value="1"/>
</dbReference>
<proteinExistence type="inferred from homology"/>
<dbReference type="OrthoDB" id="9804960at2"/>
<comment type="similarity">
    <text evidence="1">Belongs to the ETF beta-subunit/FixA family.</text>
</comment>
<accession>A0A1I2ZST4</accession>
<keyword evidence="7" id="KW-1185">Reference proteome</keyword>
<dbReference type="STRING" id="34004.SAMN04488021_11024"/>
<evidence type="ECO:0000259" key="5">
    <source>
        <dbReference type="SMART" id="SM00893"/>
    </source>
</evidence>
<gene>
    <name evidence="6" type="ORF">SAMN04488021_11024</name>
</gene>
<dbReference type="AlphaFoldDB" id="A0A1I2ZST4"/>
<dbReference type="InterPro" id="IPR012255">
    <property type="entry name" value="ETF_b"/>
</dbReference>
<dbReference type="SMART" id="SM00893">
    <property type="entry name" value="ETF"/>
    <property type="match status" value="1"/>
</dbReference>
<dbReference type="Proteomes" id="UP000183635">
    <property type="component" value="Unassembled WGS sequence"/>
</dbReference>
<evidence type="ECO:0000256" key="1">
    <source>
        <dbReference type="ARBA" id="ARBA00007557"/>
    </source>
</evidence>
<keyword evidence="4" id="KW-0249">Electron transport</keyword>
<name>A0A1I2ZST4_9RHOB</name>
<dbReference type="Gene3D" id="3.40.50.620">
    <property type="entry name" value="HUPs"/>
    <property type="match status" value="1"/>
</dbReference>
<dbReference type="InterPro" id="IPR014729">
    <property type="entry name" value="Rossmann-like_a/b/a_fold"/>
</dbReference>
<dbReference type="EMBL" id="FOPU01000010">
    <property type="protein sequence ID" value="SFH40131.1"/>
    <property type="molecule type" value="Genomic_DNA"/>
</dbReference>
<feature type="domain" description="Electron transfer flavoprotein alpha/beta-subunit N-terminal" evidence="5">
    <location>
        <begin position="23"/>
        <end position="217"/>
    </location>
</feature>
<organism evidence="6 7">
    <name type="scientific">Paracoccus aminovorans</name>
    <dbReference type="NCBI Taxonomy" id="34004"/>
    <lineage>
        <taxon>Bacteria</taxon>
        <taxon>Pseudomonadati</taxon>
        <taxon>Pseudomonadota</taxon>
        <taxon>Alphaproteobacteria</taxon>
        <taxon>Rhodobacterales</taxon>
        <taxon>Paracoccaceae</taxon>
        <taxon>Paracoccus</taxon>
    </lineage>
</organism>
<dbReference type="PANTHER" id="PTHR21294:SF8">
    <property type="entry name" value="ELECTRON TRANSFER FLAVOPROTEIN SUBUNIT BETA"/>
    <property type="match status" value="1"/>
</dbReference>
<evidence type="ECO:0000256" key="2">
    <source>
        <dbReference type="ARBA" id="ARBA00016797"/>
    </source>
</evidence>
<evidence type="ECO:0000256" key="4">
    <source>
        <dbReference type="ARBA" id="ARBA00022982"/>
    </source>
</evidence>